<name>E9CL81_9GAMM</name>
<protein>
    <submittedName>
        <fullName evidence="2">Uncharacterized protein</fullName>
    </submittedName>
</protein>
<dbReference type="EMBL" id="GL636106">
    <property type="protein sequence ID" value="EFW12658.1"/>
    <property type="molecule type" value="Genomic_DNA"/>
</dbReference>
<reference evidence="3" key="1">
    <citation type="journal article" date="2011" name="Genome Biol. Evol.">
        <title>Massive genomic decay in Serratia symbiotica, a recently evolved symbiont of aphids.</title>
        <authorList>
            <person name="Burke G.R."/>
            <person name="Moran N.A."/>
        </authorList>
    </citation>
    <scope>NUCLEOTIDE SEQUENCE [LARGE SCALE GENOMIC DNA]</scope>
    <source>
        <strain evidence="3">Tucson</strain>
    </source>
</reference>
<keyword evidence="3" id="KW-1185">Reference proteome</keyword>
<accession>E9CL81</accession>
<gene>
    <name evidence="2" type="ORF">SSYM_0978</name>
</gene>
<dbReference type="RefSeq" id="WP_006708455.1">
    <property type="nucleotide sequence ID" value="NZ_GL636106.1"/>
</dbReference>
<dbReference type="AlphaFoldDB" id="E9CL81"/>
<evidence type="ECO:0000313" key="3">
    <source>
        <dbReference type="Proteomes" id="UP000013568"/>
    </source>
</evidence>
<evidence type="ECO:0000256" key="1">
    <source>
        <dbReference type="SAM" id="MobiDB-lite"/>
    </source>
</evidence>
<dbReference type="Proteomes" id="UP000013568">
    <property type="component" value="Unassembled WGS sequence"/>
</dbReference>
<dbReference type="HOGENOM" id="CLU_2304081_0_0_6"/>
<organism evidence="2 3">
    <name type="scientific">Serratia symbiotica str. Tucson</name>
    <dbReference type="NCBI Taxonomy" id="914128"/>
    <lineage>
        <taxon>Bacteria</taxon>
        <taxon>Pseudomonadati</taxon>
        <taxon>Pseudomonadota</taxon>
        <taxon>Gammaproteobacteria</taxon>
        <taxon>Enterobacterales</taxon>
        <taxon>Yersiniaceae</taxon>
        <taxon>Serratia</taxon>
        <taxon>Serratia symbiotica</taxon>
    </lineage>
</organism>
<sequence length="100" mass="11122">MKRSNAIVYRALSARTWVVLGLLVYYLTRQDERRRDVPVVRPKYRQPYSDRDGDGGKPANHAMGGGLNADDAGYGWAMNDQQATDLMAIYGGMGATGLRR</sequence>
<proteinExistence type="predicted"/>
<feature type="region of interest" description="Disordered" evidence="1">
    <location>
        <begin position="42"/>
        <end position="64"/>
    </location>
</feature>
<evidence type="ECO:0000313" key="2">
    <source>
        <dbReference type="EMBL" id="EFW12658.1"/>
    </source>
</evidence>